<keyword evidence="1" id="KW-0378">Hydrolase</keyword>
<feature type="region of interest" description="Disordered" evidence="4">
    <location>
        <begin position="742"/>
        <end position="762"/>
    </location>
</feature>
<dbReference type="InterPro" id="IPR006047">
    <property type="entry name" value="GH13_cat_dom"/>
</dbReference>
<evidence type="ECO:0000256" key="2">
    <source>
        <dbReference type="ARBA" id="ARBA00022837"/>
    </source>
</evidence>
<dbReference type="PANTHER" id="PTHR10357">
    <property type="entry name" value="ALPHA-AMYLASE FAMILY MEMBER"/>
    <property type="match status" value="1"/>
</dbReference>
<dbReference type="Pfam" id="PF00128">
    <property type="entry name" value="Alpha-amylase"/>
    <property type="match status" value="1"/>
</dbReference>
<dbReference type="CDD" id="cd05467">
    <property type="entry name" value="CBM20"/>
    <property type="match status" value="1"/>
</dbReference>
<dbReference type="SUPFAM" id="SSF49452">
    <property type="entry name" value="Starch-binding domain-like"/>
    <property type="match status" value="1"/>
</dbReference>
<keyword evidence="2" id="KW-0106">Calcium</keyword>
<dbReference type="AlphaFoldDB" id="A0A830I030"/>
<dbReference type="SUPFAM" id="SSF51445">
    <property type="entry name" value="(Trans)glycosidases"/>
    <property type="match status" value="1"/>
</dbReference>
<sequence length="869" mass="96323">MMASSVCTSSAWRRNALHGAATAHSVKNTRKGRASMVTPPRAMTMTQQQQQQQESAASSTSSSAELSATEEDEQPTTSIIKKTIQKERPRVDSNNAAWVTLNVTDVPTSFGDHLCLVGSGVELGDWDVLNSIPMDFIETPYPMWTAKIALPPRSIVEYKYVIRCGWDEQGPFNWQGGANGIIATNFAHSDATVNDRWHGGHVDEKAEGALVAATEVYRAALQDVHTEVVEIVVDAEGNPISSGDEEDAEAAEAQQEDEKPEDVHVPQWAKEAVFYHIYPQGFFDAPFSNLTHDAPVTPRLALIRDYYDHFEKLGITAIYLSPIFEADTHGYDTLDYFTVDRRLGDNALFKEIVDELHERGIRVVLDGVFNHTGVNHHAFVDLCVNGAGKSHFGEWYHVGARTTDFSGWCTVDWDSDLDPEQHFNKVGRGGSRAGPEGIGEREVGFAFDCWEGHSSLPRLNHSHRPVREHIFDVARYWLTEMGIDGWRLDVAHEIEPEFWAEFRHVCQEAKPDSILIGELIHGNYNTWTDNHLLHSGTNYQLQKPIWSSLNDRNYHELRHALLRECALYSRLTLLTFLGNHDVTRITSQLHERRHVMLANAFLLFARGIPCLYYGDEIAMEGKAIEGSPERDFPLRRPMPEVVPQEGLEALDMTSHLVHVRRSVPALNSGELNASEVSCTQETLQFTRRLDKQVAVCAFNCSTEQGHHVTLSAPHDCEPGTIFVDVLDNGRKKYVLTGDRVLVPAPEPPKPAAGSTATQPKNMPLPHSHPVCLDPCQVMCIVSECPPELAKVPVQTVKKQSYKKSPAPSVGVAPPKAAAPVAALPAAAPEAVAEAAAPAPTTETIEDMKAQLMAENERLRQKAAMLDLGN</sequence>
<dbReference type="Gene3D" id="2.60.40.10">
    <property type="entry name" value="Immunoglobulins"/>
    <property type="match status" value="1"/>
</dbReference>
<dbReference type="GO" id="GO:0005975">
    <property type="term" value="P:carbohydrate metabolic process"/>
    <property type="evidence" value="ECO:0007669"/>
    <property type="project" value="InterPro"/>
</dbReference>
<dbReference type="Proteomes" id="UP000660262">
    <property type="component" value="Unassembled WGS sequence"/>
</dbReference>
<dbReference type="EMBL" id="BNJQ01000029">
    <property type="protein sequence ID" value="GHP10419.1"/>
    <property type="molecule type" value="Genomic_DNA"/>
</dbReference>
<evidence type="ECO:0000256" key="4">
    <source>
        <dbReference type="SAM" id="MobiDB-lite"/>
    </source>
</evidence>
<dbReference type="InterPro" id="IPR017853">
    <property type="entry name" value="GH"/>
</dbReference>
<dbReference type="SMART" id="SM01065">
    <property type="entry name" value="CBM_2"/>
    <property type="match status" value="1"/>
</dbReference>
<dbReference type="Gene3D" id="3.20.20.80">
    <property type="entry name" value="Glycosidases"/>
    <property type="match status" value="1"/>
</dbReference>
<protein>
    <recommendedName>
        <fullName evidence="5">CBM20 domain-containing protein</fullName>
    </recommendedName>
</protein>
<organism evidence="6 7">
    <name type="scientific">Pycnococcus provasolii</name>
    <dbReference type="NCBI Taxonomy" id="41880"/>
    <lineage>
        <taxon>Eukaryota</taxon>
        <taxon>Viridiplantae</taxon>
        <taxon>Chlorophyta</taxon>
        <taxon>Pseudoscourfieldiophyceae</taxon>
        <taxon>Pseudoscourfieldiales</taxon>
        <taxon>Pycnococcaceae</taxon>
        <taxon>Pycnococcus</taxon>
    </lineage>
</organism>
<feature type="domain" description="CBM20" evidence="5">
    <location>
        <begin position="91"/>
        <end position="199"/>
    </location>
</feature>
<reference evidence="6" key="1">
    <citation type="submission" date="2020-10" db="EMBL/GenBank/DDBJ databases">
        <title>Unveiling of a novel bifunctional photoreceptor, Dualchrome1, isolated from a cosmopolitan green alga.</title>
        <authorList>
            <person name="Suzuki S."/>
            <person name="Kawachi M."/>
        </authorList>
    </citation>
    <scope>NUCLEOTIDE SEQUENCE</scope>
    <source>
        <strain evidence="6">NIES 2893</strain>
    </source>
</reference>
<dbReference type="InterPro" id="IPR013784">
    <property type="entry name" value="Carb-bd-like_fold"/>
</dbReference>
<name>A0A830I030_9CHLO</name>
<dbReference type="GO" id="GO:0016798">
    <property type="term" value="F:hydrolase activity, acting on glycosyl bonds"/>
    <property type="evidence" value="ECO:0007669"/>
    <property type="project" value="UniProtKB-KW"/>
</dbReference>
<dbReference type="PROSITE" id="PS51166">
    <property type="entry name" value="CBM20"/>
    <property type="match status" value="1"/>
</dbReference>
<dbReference type="SMART" id="SM00642">
    <property type="entry name" value="Aamy"/>
    <property type="match status" value="1"/>
</dbReference>
<keyword evidence="7" id="KW-1185">Reference proteome</keyword>
<feature type="region of interest" description="Disordered" evidence="4">
    <location>
        <begin position="21"/>
        <end position="87"/>
    </location>
</feature>
<accession>A0A830I030</accession>
<keyword evidence="3" id="KW-0326">Glycosidase</keyword>
<dbReference type="InterPro" id="IPR002044">
    <property type="entry name" value="CBM20"/>
</dbReference>
<dbReference type="GO" id="GO:2001070">
    <property type="term" value="F:starch binding"/>
    <property type="evidence" value="ECO:0007669"/>
    <property type="project" value="InterPro"/>
</dbReference>
<evidence type="ECO:0000256" key="3">
    <source>
        <dbReference type="ARBA" id="ARBA00023295"/>
    </source>
</evidence>
<gene>
    <name evidence="6" type="ORF">PPROV_000915000</name>
</gene>
<feature type="compositionally biased region" description="Acidic residues" evidence="4">
    <location>
        <begin position="243"/>
        <end position="260"/>
    </location>
</feature>
<dbReference type="InterPro" id="IPR013783">
    <property type="entry name" value="Ig-like_fold"/>
</dbReference>
<proteinExistence type="predicted"/>
<dbReference type="PANTHER" id="PTHR10357:SF210">
    <property type="entry name" value="MALTODEXTRIN GLUCOSIDASE"/>
    <property type="match status" value="1"/>
</dbReference>
<evidence type="ECO:0000259" key="5">
    <source>
        <dbReference type="PROSITE" id="PS51166"/>
    </source>
</evidence>
<dbReference type="OrthoDB" id="529758at2759"/>
<evidence type="ECO:0000313" key="7">
    <source>
        <dbReference type="Proteomes" id="UP000660262"/>
    </source>
</evidence>
<feature type="region of interest" description="Disordered" evidence="4">
    <location>
        <begin position="236"/>
        <end position="262"/>
    </location>
</feature>
<comment type="caution">
    <text evidence="6">The sequence shown here is derived from an EMBL/GenBank/DDBJ whole genome shotgun (WGS) entry which is preliminary data.</text>
</comment>
<evidence type="ECO:0000256" key="1">
    <source>
        <dbReference type="ARBA" id="ARBA00022801"/>
    </source>
</evidence>
<dbReference type="Pfam" id="PF00686">
    <property type="entry name" value="CBM_20"/>
    <property type="match status" value="1"/>
</dbReference>
<evidence type="ECO:0000313" key="6">
    <source>
        <dbReference type="EMBL" id="GHP10419.1"/>
    </source>
</evidence>
<feature type="compositionally biased region" description="Low complexity" evidence="4">
    <location>
        <begin position="46"/>
        <end position="67"/>
    </location>
</feature>